<organism evidence="4 5">
    <name type="scientific">Halorubrum saccharovorum DSM 1137</name>
    <dbReference type="NCBI Taxonomy" id="1227484"/>
    <lineage>
        <taxon>Archaea</taxon>
        <taxon>Methanobacteriati</taxon>
        <taxon>Methanobacteriota</taxon>
        <taxon>Stenosarchaea group</taxon>
        <taxon>Halobacteria</taxon>
        <taxon>Halobacteriales</taxon>
        <taxon>Haloferacaceae</taxon>
        <taxon>Halorubrum</taxon>
    </lineage>
</organism>
<dbReference type="InterPro" id="IPR036388">
    <property type="entry name" value="WH-like_DNA-bd_sf"/>
</dbReference>
<dbReference type="GO" id="GO:0003677">
    <property type="term" value="F:DNA binding"/>
    <property type="evidence" value="ECO:0007669"/>
    <property type="project" value="TreeGrafter"/>
</dbReference>
<dbReference type="GO" id="GO:0003700">
    <property type="term" value="F:DNA-binding transcription factor activity"/>
    <property type="evidence" value="ECO:0007669"/>
    <property type="project" value="TreeGrafter"/>
</dbReference>
<dbReference type="OrthoDB" id="14763at2157"/>
<sequence length="257" mass="28606">MIGNVTGRRLKTTEASLEILRLILEHDGLTLNELDGMVDSSKSSICSHLNTLLDSRYLIKENGTYYVSFRLALLGERARHRYPTGEDVREIIDRLARATGQEANFTIFEHGRLLACYGTSADENAGESSVRYRSEYHLHNTAAGKAILGELERGDVEAILDHWGLPRESEETITDRDRLFEVLDEYESKDYAVVDEEFAPGLVAIGVPVHGVDGEIVGGVSVGGPKYQNSLTKLERELAEHLFTAANEIESVLREEV</sequence>
<dbReference type="InterPro" id="IPR029016">
    <property type="entry name" value="GAF-like_dom_sf"/>
</dbReference>
<name>M0DQF2_9EURY</name>
<dbReference type="Pfam" id="PF01614">
    <property type="entry name" value="IclR_C"/>
    <property type="match status" value="1"/>
</dbReference>
<keyword evidence="2" id="KW-0804">Transcription</keyword>
<keyword evidence="1" id="KW-0805">Transcription regulation</keyword>
<proteinExistence type="predicted"/>
<dbReference type="PANTHER" id="PTHR30136:SF35">
    <property type="entry name" value="HTH-TYPE TRANSCRIPTIONAL REGULATOR RV1719"/>
    <property type="match status" value="1"/>
</dbReference>
<dbReference type="EMBL" id="AOJE01000070">
    <property type="protein sequence ID" value="ELZ36384.1"/>
    <property type="molecule type" value="Genomic_DNA"/>
</dbReference>
<feature type="domain" description="IclR-ED" evidence="3">
    <location>
        <begin position="70"/>
        <end position="255"/>
    </location>
</feature>
<dbReference type="InterPro" id="IPR050707">
    <property type="entry name" value="HTH_MetabolicPath_Reg"/>
</dbReference>
<dbReference type="RefSeq" id="WP_004050833.1">
    <property type="nucleotide sequence ID" value="NZ_AOJE01000070.1"/>
</dbReference>
<dbReference type="SUPFAM" id="SSF46785">
    <property type="entry name" value="Winged helix' DNA-binding domain"/>
    <property type="match status" value="1"/>
</dbReference>
<dbReference type="eggNOG" id="arCOG02798">
    <property type="taxonomic scope" value="Archaea"/>
</dbReference>
<reference evidence="4 5" key="1">
    <citation type="journal article" date="2014" name="PLoS Genet.">
        <title>Phylogenetically driven sequencing of extremely halophilic archaea reveals strategies for static and dynamic osmo-response.</title>
        <authorList>
            <person name="Becker E.A."/>
            <person name="Seitzer P.M."/>
            <person name="Tritt A."/>
            <person name="Larsen D."/>
            <person name="Krusor M."/>
            <person name="Yao A.I."/>
            <person name="Wu D."/>
            <person name="Madern D."/>
            <person name="Eisen J.A."/>
            <person name="Darling A.E."/>
            <person name="Facciotti M.T."/>
        </authorList>
    </citation>
    <scope>NUCLEOTIDE SEQUENCE [LARGE SCALE GENOMIC DNA]</scope>
    <source>
        <strain evidence="4 5">DSM 1137</strain>
    </source>
</reference>
<dbReference type="Gene3D" id="3.30.450.40">
    <property type="match status" value="1"/>
</dbReference>
<dbReference type="InterPro" id="IPR036390">
    <property type="entry name" value="WH_DNA-bd_sf"/>
</dbReference>
<evidence type="ECO:0000313" key="4">
    <source>
        <dbReference type="EMBL" id="ELZ36384.1"/>
    </source>
</evidence>
<accession>M0DQF2</accession>
<dbReference type="SUPFAM" id="SSF55781">
    <property type="entry name" value="GAF domain-like"/>
    <property type="match status" value="1"/>
</dbReference>
<protein>
    <submittedName>
        <fullName evidence="4">ArcR family transcription regulator</fullName>
    </submittedName>
</protein>
<evidence type="ECO:0000313" key="5">
    <source>
        <dbReference type="Proteomes" id="UP000011514"/>
    </source>
</evidence>
<comment type="caution">
    <text evidence="4">The sequence shown here is derived from an EMBL/GenBank/DDBJ whole genome shotgun (WGS) entry which is preliminary data.</text>
</comment>
<gene>
    <name evidence="4" type="ORF">C471_16312</name>
</gene>
<dbReference type="GO" id="GO:0045892">
    <property type="term" value="P:negative regulation of DNA-templated transcription"/>
    <property type="evidence" value="ECO:0007669"/>
    <property type="project" value="TreeGrafter"/>
</dbReference>
<dbReference type="Gene3D" id="1.10.10.10">
    <property type="entry name" value="Winged helix-like DNA-binding domain superfamily/Winged helix DNA-binding domain"/>
    <property type="match status" value="1"/>
</dbReference>
<dbReference type="PROSITE" id="PS51078">
    <property type="entry name" value="ICLR_ED"/>
    <property type="match status" value="1"/>
</dbReference>
<keyword evidence="5" id="KW-1185">Reference proteome</keyword>
<evidence type="ECO:0000256" key="1">
    <source>
        <dbReference type="ARBA" id="ARBA00023015"/>
    </source>
</evidence>
<evidence type="ECO:0000259" key="3">
    <source>
        <dbReference type="PROSITE" id="PS51078"/>
    </source>
</evidence>
<dbReference type="AlphaFoldDB" id="M0DQF2"/>
<dbReference type="Proteomes" id="UP000011514">
    <property type="component" value="Unassembled WGS sequence"/>
</dbReference>
<dbReference type="PATRIC" id="fig|1227484.4.peg.3219"/>
<dbReference type="PANTHER" id="PTHR30136">
    <property type="entry name" value="HELIX-TURN-HELIX TRANSCRIPTIONAL REGULATOR, ICLR FAMILY"/>
    <property type="match status" value="1"/>
</dbReference>
<evidence type="ECO:0000256" key="2">
    <source>
        <dbReference type="ARBA" id="ARBA00023163"/>
    </source>
</evidence>
<dbReference type="InterPro" id="IPR014757">
    <property type="entry name" value="Tscrpt_reg_IclR_C"/>
</dbReference>